<dbReference type="SUPFAM" id="SSF56112">
    <property type="entry name" value="Protein kinase-like (PK-like)"/>
    <property type="match status" value="1"/>
</dbReference>
<keyword evidence="5" id="KW-1185">Reference proteome</keyword>
<dbReference type="EMBL" id="MU151058">
    <property type="protein sequence ID" value="KAF9453771.1"/>
    <property type="molecule type" value="Genomic_DNA"/>
</dbReference>
<dbReference type="AlphaFoldDB" id="A0A9P6C688"/>
<dbReference type="Proteomes" id="UP000807342">
    <property type="component" value="Unassembled WGS sequence"/>
</dbReference>
<dbReference type="PROSITE" id="PS00108">
    <property type="entry name" value="PROTEIN_KINASE_ST"/>
    <property type="match status" value="1"/>
</dbReference>
<dbReference type="GO" id="GO:0004674">
    <property type="term" value="F:protein serine/threonine kinase activity"/>
    <property type="evidence" value="ECO:0007669"/>
    <property type="project" value="TreeGrafter"/>
</dbReference>
<dbReference type="InterPro" id="IPR011009">
    <property type="entry name" value="Kinase-like_dom_sf"/>
</dbReference>
<feature type="domain" description="Protein kinase" evidence="3">
    <location>
        <begin position="1"/>
        <end position="200"/>
    </location>
</feature>
<reference evidence="4" key="1">
    <citation type="submission" date="2020-11" db="EMBL/GenBank/DDBJ databases">
        <authorList>
            <consortium name="DOE Joint Genome Institute"/>
            <person name="Ahrendt S."/>
            <person name="Riley R."/>
            <person name="Andreopoulos W."/>
            <person name="Labutti K."/>
            <person name="Pangilinan J."/>
            <person name="Ruiz-Duenas F.J."/>
            <person name="Barrasa J.M."/>
            <person name="Sanchez-Garcia M."/>
            <person name="Camarero S."/>
            <person name="Miyauchi S."/>
            <person name="Serrano A."/>
            <person name="Linde D."/>
            <person name="Babiker R."/>
            <person name="Drula E."/>
            <person name="Ayuso-Fernandez I."/>
            <person name="Pacheco R."/>
            <person name="Padilla G."/>
            <person name="Ferreira P."/>
            <person name="Barriuso J."/>
            <person name="Kellner H."/>
            <person name="Castanera R."/>
            <person name="Alfaro M."/>
            <person name="Ramirez L."/>
            <person name="Pisabarro A.G."/>
            <person name="Kuo A."/>
            <person name="Tritt A."/>
            <person name="Lipzen A."/>
            <person name="He G."/>
            <person name="Yan M."/>
            <person name="Ng V."/>
            <person name="Cullen D."/>
            <person name="Martin F."/>
            <person name="Rosso M.-N."/>
            <person name="Henrissat B."/>
            <person name="Hibbett D."/>
            <person name="Martinez A.T."/>
            <person name="Grigoriev I.V."/>
        </authorList>
    </citation>
    <scope>NUCLEOTIDE SEQUENCE</scope>
    <source>
        <strain evidence="4">MF-IS2</strain>
    </source>
</reference>
<dbReference type="GO" id="GO:0005829">
    <property type="term" value="C:cytosol"/>
    <property type="evidence" value="ECO:0007669"/>
    <property type="project" value="TreeGrafter"/>
</dbReference>
<keyword evidence="4" id="KW-0418">Kinase</keyword>
<dbReference type="OrthoDB" id="10252171at2759"/>
<keyword evidence="1" id="KW-0547">Nucleotide-binding</keyword>
<dbReference type="Gene3D" id="1.10.510.10">
    <property type="entry name" value="Transferase(Phosphotransferase) domain 1"/>
    <property type="match status" value="1"/>
</dbReference>
<dbReference type="GO" id="GO:0005524">
    <property type="term" value="F:ATP binding"/>
    <property type="evidence" value="ECO:0007669"/>
    <property type="project" value="UniProtKB-KW"/>
</dbReference>
<proteinExistence type="predicted"/>
<dbReference type="GO" id="GO:0005634">
    <property type="term" value="C:nucleus"/>
    <property type="evidence" value="ECO:0007669"/>
    <property type="project" value="TreeGrafter"/>
</dbReference>
<keyword evidence="4" id="KW-0808">Transferase</keyword>
<dbReference type="SMART" id="SM00220">
    <property type="entry name" value="S_TKc"/>
    <property type="match status" value="1"/>
</dbReference>
<dbReference type="PROSITE" id="PS50011">
    <property type="entry name" value="PROTEIN_KINASE_DOM"/>
    <property type="match status" value="1"/>
</dbReference>
<dbReference type="InterPro" id="IPR000719">
    <property type="entry name" value="Prot_kinase_dom"/>
</dbReference>
<sequence>MPEQPANEAPAPSDLFDLVESFPHGLPPSSVRTYLGQIADALAFLHSKGIVHRDVKDENVVLGPNGKCILIDFGSSGLVKKGGWDTFSGTLDYAGPEILRGERYFGKEQDVWAFGVVAYVLLVGECPFMTMAEAQDGLDSPFANAAIALDERCGDDKEREGEEEDGGGALGDAAALVRACFQVDVAARPTFEKILQCRFLSGNGGWGMEDS</sequence>
<organism evidence="4 5">
    <name type="scientific">Macrolepiota fuliginosa MF-IS2</name>
    <dbReference type="NCBI Taxonomy" id="1400762"/>
    <lineage>
        <taxon>Eukaryota</taxon>
        <taxon>Fungi</taxon>
        <taxon>Dikarya</taxon>
        <taxon>Basidiomycota</taxon>
        <taxon>Agaricomycotina</taxon>
        <taxon>Agaricomycetes</taxon>
        <taxon>Agaricomycetidae</taxon>
        <taxon>Agaricales</taxon>
        <taxon>Agaricineae</taxon>
        <taxon>Agaricaceae</taxon>
        <taxon>Macrolepiota</taxon>
    </lineage>
</organism>
<evidence type="ECO:0000313" key="5">
    <source>
        <dbReference type="Proteomes" id="UP000807342"/>
    </source>
</evidence>
<evidence type="ECO:0000256" key="1">
    <source>
        <dbReference type="ARBA" id="ARBA00022741"/>
    </source>
</evidence>
<evidence type="ECO:0000256" key="2">
    <source>
        <dbReference type="ARBA" id="ARBA00022840"/>
    </source>
</evidence>
<keyword evidence="2" id="KW-0067">ATP-binding</keyword>
<comment type="caution">
    <text evidence="4">The sequence shown here is derived from an EMBL/GenBank/DDBJ whole genome shotgun (WGS) entry which is preliminary data.</text>
</comment>
<evidence type="ECO:0000259" key="3">
    <source>
        <dbReference type="PROSITE" id="PS50011"/>
    </source>
</evidence>
<name>A0A9P6C688_9AGAR</name>
<evidence type="ECO:0000313" key="4">
    <source>
        <dbReference type="EMBL" id="KAF9453771.1"/>
    </source>
</evidence>
<dbReference type="PANTHER" id="PTHR24346:SF51">
    <property type="entry name" value="PAS DOMAIN-CONTAINING SERINE_THREONINE-PROTEIN KINASE"/>
    <property type="match status" value="1"/>
</dbReference>
<dbReference type="GO" id="GO:0045719">
    <property type="term" value="P:negative regulation of glycogen biosynthetic process"/>
    <property type="evidence" value="ECO:0007669"/>
    <property type="project" value="TreeGrafter"/>
</dbReference>
<dbReference type="PANTHER" id="PTHR24346">
    <property type="entry name" value="MAP/MICROTUBULE AFFINITY-REGULATING KINASE"/>
    <property type="match status" value="1"/>
</dbReference>
<dbReference type="InterPro" id="IPR008271">
    <property type="entry name" value="Ser/Thr_kinase_AS"/>
</dbReference>
<accession>A0A9P6C688</accession>
<dbReference type="Pfam" id="PF00069">
    <property type="entry name" value="Pkinase"/>
    <property type="match status" value="1"/>
</dbReference>
<gene>
    <name evidence="4" type="ORF">P691DRAFT_812385</name>
</gene>
<protein>
    <submittedName>
        <fullName evidence="4">Kinase-like protein</fullName>
    </submittedName>
</protein>
<dbReference type="GO" id="GO:0035556">
    <property type="term" value="P:intracellular signal transduction"/>
    <property type="evidence" value="ECO:0007669"/>
    <property type="project" value="TreeGrafter"/>
</dbReference>